<dbReference type="PANTHER" id="PTHR32523:SF8">
    <property type="entry name" value="DOLICHOL KINASE"/>
    <property type="match status" value="1"/>
</dbReference>
<evidence type="ECO:0000256" key="5">
    <source>
        <dbReference type="ARBA" id="ARBA00022946"/>
    </source>
</evidence>
<evidence type="ECO:0000313" key="10">
    <source>
        <dbReference type="Proteomes" id="UP000050544"/>
    </source>
</evidence>
<keyword evidence="6 8" id="KW-1133">Transmembrane helix</keyword>
<name>A0A0P6XM56_9CHLR</name>
<dbReference type="RefSeq" id="WP_054521093.1">
    <property type="nucleotide sequence ID" value="NZ_LGKO01000002.1"/>
</dbReference>
<keyword evidence="4" id="KW-0418">Kinase</keyword>
<keyword evidence="5" id="KW-0809">Transit peptide</keyword>
<dbReference type="GO" id="GO:0016020">
    <property type="term" value="C:membrane"/>
    <property type="evidence" value="ECO:0007669"/>
    <property type="project" value="UniProtKB-SubCell"/>
</dbReference>
<feature type="transmembrane region" description="Helical" evidence="8">
    <location>
        <begin position="166"/>
        <end position="189"/>
    </location>
</feature>
<evidence type="ECO:0000256" key="3">
    <source>
        <dbReference type="ARBA" id="ARBA00022692"/>
    </source>
</evidence>
<dbReference type="GO" id="GO:0016779">
    <property type="term" value="F:nucleotidyltransferase activity"/>
    <property type="evidence" value="ECO:0007669"/>
    <property type="project" value="UniProtKB-KW"/>
</dbReference>
<comment type="caution">
    <text evidence="9">The sequence shown here is derived from an EMBL/GenBank/DDBJ whole genome shotgun (WGS) entry which is preliminary data.</text>
</comment>
<dbReference type="Proteomes" id="UP000050544">
    <property type="component" value="Unassembled WGS sequence"/>
</dbReference>
<gene>
    <name evidence="9" type="ORF">SE15_05595</name>
</gene>
<evidence type="ECO:0000256" key="4">
    <source>
        <dbReference type="ARBA" id="ARBA00022777"/>
    </source>
</evidence>
<dbReference type="STRING" id="869279.SE15_05595"/>
<dbReference type="OrthoDB" id="157153at2"/>
<feature type="transmembrane region" description="Helical" evidence="8">
    <location>
        <begin position="40"/>
        <end position="56"/>
    </location>
</feature>
<comment type="subcellular location">
    <subcellularLocation>
        <location evidence="1">Membrane</location>
        <topology evidence="1">Multi-pass membrane protein</topology>
    </subcellularLocation>
</comment>
<keyword evidence="7 8" id="KW-0472">Membrane</keyword>
<evidence type="ECO:0000256" key="2">
    <source>
        <dbReference type="ARBA" id="ARBA00022679"/>
    </source>
</evidence>
<accession>A0A0P6XM56</accession>
<evidence type="ECO:0000256" key="6">
    <source>
        <dbReference type="ARBA" id="ARBA00022989"/>
    </source>
</evidence>
<dbReference type="InterPro" id="IPR039606">
    <property type="entry name" value="Phytol/farnesol_kinase"/>
</dbReference>
<protein>
    <submittedName>
        <fullName evidence="9">Phosphatidate cytidylyltransferase</fullName>
    </submittedName>
</protein>
<feature type="transmembrane region" description="Helical" evidence="8">
    <location>
        <begin position="6"/>
        <end position="28"/>
    </location>
</feature>
<evidence type="ECO:0000256" key="7">
    <source>
        <dbReference type="ARBA" id="ARBA00023136"/>
    </source>
</evidence>
<sequence>MLPSNFLAFLVTFGLAWAWLRLNDWVAARRWISGPLSRKVIHIGTGPIFVLCWLFLEDTFSARFWAALVPLGITLQFLLIGLGVIKDEAAVMAMTRHGRASEILRGPLFYGIVFVLLTLVYWHDSPIGLIALMLLCGGDGLADVLGKRIPSPSLPWSRGKTVAGSLAMLLGGWIMAALVLGIFILVGAIRAPLSILLGPLFTIATLAAVVESLPLSDLDNLTVPAAAILAGHFLLG</sequence>
<dbReference type="AlphaFoldDB" id="A0A0P6XM56"/>
<keyword evidence="9" id="KW-0548">Nucleotidyltransferase</keyword>
<proteinExistence type="predicted"/>
<reference evidence="9 10" key="1">
    <citation type="submission" date="2015-07" db="EMBL/GenBank/DDBJ databases">
        <title>Whole genome sequence of Thermanaerothrix daxensis DSM 23592.</title>
        <authorList>
            <person name="Hemp J."/>
            <person name="Ward L.M."/>
            <person name="Pace L.A."/>
            <person name="Fischer W.W."/>
        </authorList>
    </citation>
    <scope>NUCLEOTIDE SEQUENCE [LARGE SCALE GENOMIC DNA]</scope>
    <source>
        <strain evidence="9 10">GNS-1</strain>
    </source>
</reference>
<feature type="transmembrane region" description="Helical" evidence="8">
    <location>
        <begin position="103"/>
        <end position="121"/>
    </location>
</feature>
<evidence type="ECO:0000313" key="9">
    <source>
        <dbReference type="EMBL" id="KPL84552.1"/>
    </source>
</evidence>
<dbReference type="GO" id="GO:0016301">
    <property type="term" value="F:kinase activity"/>
    <property type="evidence" value="ECO:0007669"/>
    <property type="project" value="UniProtKB-KW"/>
</dbReference>
<dbReference type="EMBL" id="LGKO01000002">
    <property type="protein sequence ID" value="KPL84552.1"/>
    <property type="molecule type" value="Genomic_DNA"/>
</dbReference>
<keyword evidence="3 8" id="KW-0812">Transmembrane</keyword>
<keyword evidence="2 9" id="KW-0808">Transferase</keyword>
<feature type="transmembrane region" description="Helical" evidence="8">
    <location>
        <begin position="195"/>
        <end position="213"/>
    </location>
</feature>
<keyword evidence="10" id="KW-1185">Reference proteome</keyword>
<evidence type="ECO:0000256" key="1">
    <source>
        <dbReference type="ARBA" id="ARBA00004141"/>
    </source>
</evidence>
<dbReference type="PANTHER" id="PTHR32523">
    <property type="entry name" value="PHYTOL KINASE 1, CHLOROPLASTIC"/>
    <property type="match status" value="1"/>
</dbReference>
<feature type="transmembrane region" description="Helical" evidence="8">
    <location>
        <begin position="62"/>
        <end position="82"/>
    </location>
</feature>
<evidence type="ECO:0000256" key="8">
    <source>
        <dbReference type="SAM" id="Phobius"/>
    </source>
</evidence>
<organism evidence="9 10">
    <name type="scientific">Thermanaerothrix daxensis</name>
    <dbReference type="NCBI Taxonomy" id="869279"/>
    <lineage>
        <taxon>Bacteria</taxon>
        <taxon>Bacillati</taxon>
        <taxon>Chloroflexota</taxon>
        <taxon>Anaerolineae</taxon>
        <taxon>Anaerolineales</taxon>
        <taxon>Anaerolineaceae</taxon>
        <taxon>Thermanaerothrix</taxon>
    </lineage>
</organism>